<feature type="signal peptide" evidence="1">
    <location>
        <begin position="1"/>
        <end position="25"/>
    </location>
</feature>
<reference evidence="4 5" key="2">
    <citation type="journal article" date="2015" name="Stand. Genomic Sci.">
        <title>High quality draft genomic sequence of Flavobacterium enshiense DK69(T) and comparison among Flavobacterium genomes.</title>
        <authorList>
            <person name="Zeng Z."/>
            <person name="Chen C."/>
            <person name="Du H."/>
            <person name="Wang G."/>
            <person name="Li M."/>
        </authorList>
    </citation>
    <scope>NUCLEOTIDE SEQUENCE [LARGE SCALE GENOMIC DNA]</scope>
    <source>
        <strain evidence="4 5">DK69</strain>
    </source>
</reference>
<evidence type="ECO:0000259" key="3">
    <source>
        <dbReference type="PROSITE" id="PS50853"/>
    </source>
</evidence>
<dbReference type="SUPFAM" id="SSF49265">
    <property type="entry name" value="Fibronectin type III"/>
    <property type="match status" value="1"/>
</dbReference>
<dbReference type="STRING" id="1107311.Q767_14625"/>
<name>A0A0A2N0A7_9FLAO</name>
<dbReference type="Proteomes" id="UP000030149">
    <property type="component" value="Unassembled WGS sequence"/>
</dbReference>
<feature type="chain" id="PRO_5002003716" description="Fibronectin type-III domain-containing protein" evidence="1">
    <location>
        <begin position="26"/>
        <end position="355"/>
    </location>
</feature>
<evidence type="ECO:0000256" key="1">
    <source>
        <dbReference type="SAM" id="SignalP"/>
    </source>
</evidence>
<dbReference type="eggNOG" id="COG3291">
    <property type="taxonomic scope" value="Bacteria"/>
</dbReference>
<dbReference type="CDD" id="cd00063">
    <property type="entry name" value="FN3"/>
    <property type="match status" value="1"/>
</dbReference>
<evidence type="ECO:0000259" key="2">
    <source>
        <dbReference type="PROSITE" id="PS50835"/>
    </source>
</evidence>
<dbReference type="InterPro" id="IPR003961">
    <property type="entry name" value="FN3_dom"/>
</dbReference>
<sequence>MTKKHFLTLLLFIGALSGTFGQCPAPTNLAAMNITHNSTTLAWTSSDTATRWEMALFLGSEAGRTPDPNMTTISCGTNPFTITGLSPCTAYKFIVRSVCSPTGTSAWSQPGYFTTNSISGTCPYNATIYATGDIPTSGLSVRVSGGTPPYTFQWSLNGNTIQGATSQNLVVNGQGGTYQVTVTDSGNQTTTSTITIQGISITANNDSMTVYPTSNTTVNTLSVLSNDRLNNYSIINYNNVILTPLTVPSGFAINPNGTISVLPGTAAGTYTLTYQICSTQIPTTCSTATATVTVANEGFILKAFVDTNNNGTQDAGESNFNFGQFTYQINNTGATTSIASSNGMYYIQESNPVNS</sequence>
<dbReference type="Pfam" id="PF00041">
    <property type="entry name" value="fn3"/>
    <property type="match status" value="1"/>
</dbReference>
<keyword evidence="1" id="KW-0732">Signal</keyword>
<comment type="caution">
    <text evidence="4">The sequence shown here is derived from an EMBL/GenBank/DDBJ whole genome shotgun (WGS) entry which is preliminary data.</text>
</comment>
<dbReference type="InterPro" id="IPR036116">
    <property type="entry name" value="FN3_sf"/>
</dbReference>
<evidence type="ECO:0008006" key="6">
    <source>
        <dbReference type="Google" id="ProtNLM"/>
    </source>
</evidence>
<dbReference type="eggNOG" id="COG5184">
    <property type="taxonomic scope" value="Bacteria"/>
</dbReference>
<protein>
    <recommendedName>
        <fullName evidence="6">Fibronectin type-III domain-containing protein</fullName>
    </recommendedName>
</protein>
<dbReference type="InterPro" id="IPR013783">
    <property type="entry name" value="Ig-like_fold"/>
</dbReference>
<feature type="domain" description="Fibronectin type-III" evidence="3">
    <location>
        <begin position="25"/>
        <end position="118"/>
    </location>
</feature>
<keyword evidence="5" id="KW-1185">Reference proteome</keyword>
<dbReference type="RefSeq" id="WP_035630834.1">
    <property type="nucleotide sequence ID" value="NZ_JRLZ01000018.1"/>
</dbReference>
<dbReference type="PROSITE" id="PS50835">
    <property type="entry name" value="IG_LIKE"/>
    <property type="match status" value="1"/>
</dbReference>
<accession>A0A0A2N0A7</accession>
<dbReference type="PROSITE" id="PS50853">
    <property type="entry name" value="FN3"/>
    <property type="match status" value="1"/>
</dbReference>
<evidence type="ECO:0000313" key="5">
    <source>
        <dbReference type="Proteomes" id="UP000030149"/>
    </source>
</evidence>
<dbReference type="AlphaFoldDB" id="A0A0A2N0A7"/>
<dbReference type="InterPro" id="IPR007110">
    <property type="entry name" value="Ig-like_dom"/>
</dbReference>
<feature type="domain" description="Ig-like" evidence="2">
    <location>
        <begin position="110"/>
        <end position="195"/>
    </location>
</feature>
<proteinExistence type="predicted"/>
<evidence type="ECO:0000313" key="4">
    <source>
        <dbReference type="EMBL" id="KGO93900.1"/>
    </source>
</evidence>
<dbReference type="EMBL" id="JRLZ01000018">
    <property type="protein sequence ID" value="KGO93900.1"/>
    <property type="molecule type" value="Genomic_DNA"/>
</dbReference>
<dbReference type="SMART" id="SM00060">
    <property type="entry name" value="FN3"/>
    <property type="match status" value="1"/>
</dbReference>
<reference evidence="5" key="1">
    <citation type="submission" date="2013-09" db="EMBL/GenBank/DDBJ databases">
        <authorList>
            <person name="Zeng Z."/>
            <person name="Chen C."/>
        </authorList>
    </citation>
    <scope>NUCLEOTIDE SEQUENCE [LARGE SCALE GENOMIC DNA]</scope>
    <source>
        <strain evidence="5">DK69</strain>
    </source>
</reference>
<dbReference type="Gene3D" id="2.60.40.10">
    <property type="entry name" value="Immunoglobulins"/>
    <property type="match status" value="2"/>
</dbReference>
<feature type="non-terminal residue" evidence="4">
    <location>
        <position position="355"/>
    </location>
</feature>
<gene>
    <name evidence="4" type="ORF">Q767_14625</name>
</gene>
<organism evidence="4 5">
    <name type="scientific">Flavobacterium enshiense DK69</name>
    <dbReference type="NCBI Taxonomy" id="1107311"/>
    <lineage>
        <taxon>Bacteria</taxon>
        <taxon>Pseudomonadati</taxon>
        <taxon>Bacteroidota</taxon>
        <taxon>Flavobacteriia</taxon>
        <taxon>Flavobacteriales</taxon>
        <taxon>Flavobacteriaceae</taxon>
        <taxon>Flavobacterium</taxon>
    </lineage>
</organism>